<dbReference type="AlphaFoldDB" id="A0A1F6TIR9"/>
<dbReference type="InterPro" id="IPR042230">
    <property type="entry name" value="CusF_sf"/>
</dbReference>
<dbReference type="InterPro" id="IPR021647">
    <property type="entry name" value="CusF_Ec"/>
</dbReference>
<gene>
    <name evidence="1" type="ORF">A2637_00855</name>
</gene>
<comment type="caution">
    <text evidence="1">The sequence shown here is derived from an EMBL/GenBank/DDBJ whole genome shotgun (WGS) entry which is preliminary data.</text>
</comment>
<sequence>MLVAGQAPLAAASTHTHRAEGIVQAIDTQAGKIKIEHGPIQSLDWPGMAMFFDVAHRGLLNGVKPGDKVTFELTRGKDGRFVISGIAPRP</sequence>
<evidence type="ECO:0000313" key="2">
    <source>
        <dbReference type="Proteomes" id="UP000179360"/>
    </source>
</evidence>
<accession>A0A1F6TIR9</accession>
<reference evidence="1 2" key="1">
    <citation type="journal article" date="2016" name="Nat. Commun.">
        <title>Thousands of microbial genomes shed light on interconnected biogeochemical processes in an aquifer system.</title>
        <authorList>
            <person name="Anantharaman K."/>
            <person name="Brown C.T."/>
            <person name="Hug L.A."/>
            <person name="Sharon I."/>
            <person name="Castelle C.J."/>
            <person name="Probst A.J."/>
            <person name="Thomas B.C."/>
            <person name="Singh A."/>
            <person name="Wilkins M.J."/>
            <person name="Karaoz U."/>
            <person name="Brodie E.L."/>
            <person name="Williams K.H."/>
            <person name="Hubbard S.S."/>
            <person name="Banfield J.F."/>
        </authorList>
    </citation>
    <scope>NUCLEOTIDE SEQUENCE [LARGE SCALE GENOMIC DNA]</scope>
</reference>
<evidence type="ECO:0008006" key="3">
    <source>
        <dbReference type="Google" id="ProtNLM"/>
    </source>
</evidence>
<dbReference type="EMBL" id="MFSY01000103">
    <property type="protein sequence ID" value="OGI45001.1"/>
    <property type="molecule type" value="Genomic_DNA"/>
</dbReference>
<proteinExistence type="predicted"/>
<dbReference type="Gene3D" id="2.40.50.320">
    <property type="entry name" value="Copper binding periplasmic protein CusF"/>
    <property type="match status" value="1"/>
</dbReference>
<organism evidence="1 2">
    <name type="scientific">Candidatus Muproteobacteria bacterium RIFCSPHIGHO2_01_FULL_65_16</name>
    <dbReference type="NCBI Taxonomy" id="1817764"/>
    <lineage>
        <taxon>Bacteria</taxon>
        <taxon>Pseudomonadati</taxon>
        <taxon>Pseudomonadota</taxon>
        <taxon>Candidatus Muproteobacteria</taxon>
    </lineage>
</organism>
<protein>
    <recommendedName>
        <fullName evidence="3">Copper-binding protein</fullName>
    </recommendedName>
</protein>
<name>A0A1F6TIR9_9PROT</name>
<dbReference type="Proteomes" id="UP000179360">
    <property type="component" value="Unassembled WGS sequence"/>
</dbReference>
<dbReference type="Pfam" id="PF11604">
    <property type="entry name" value="CusF_Ec"/>
    <property type="match status" value="1"/>
</dbReference>
<dbReference type="STRING" id="1817764.A2637_00855"/>
<evidence type="ECO:0000313" key="1">
    <source>
        <dbReference type="EMBL" id="OGI45001.1"/>
    </source>
</evidence>